<evidence type="ECO:0000256" key="3">
    <source>
        <dbReference type="ARBA" id="ARBA00022525"/>
    </source>
</evidence>
<dbReference type="InterPro" id="IPR050708">
    <property type="entry name" value="T6SS_VgrG/RHS"/>
</dbReference>
<dbReference type="InterPro" id="IPR017847">
    <property type="entry name" value="T6SS_RhsGE_Vgr_subset"/>
</dbReference>
<comment type="caution">
    <text evidence="7">The sequence shown here is derived from an EMBL/GenBank/DDBJ whole genome shotgun (WGS) entry which is preliminary data.</text>
</comment>
<dbReference type="Pfam" id="PF05954">
    <property type="entry name" value="Phage_GPD"/>
    <property type="match status" value="1"/>
</dbReference>
<dbReference type="AlphaFoldDB" id="A0A5C5YNS5"/>
<accession>A0A5C5YNS5</accession>
<dbReference type="Pfam" id="PF22178">
    <property type="entry name" value="Gp5_trimer_C"/>
    <property type="match status" value="1"/>
</dbReference>
<reference evidence="7 8" key="1">
    <citation type="submission" date="2019-02" db="EMBL/GenBank/DDBJ databases">
        <title>Deep-cultivation of Planctomycetes and their phenomic and genomic characterization uncovers novel biology.</title>
        <authorList>
            <person name="Wiegand S."/>
            <person name="Jogler M."/>
            <person name="Boedeker C."/>
            <person name="Pinto D."/>
            <person name="Vollmers J."/>
            <person name="Rivas-Marin E."/>
            <person name="Kohn T."/>
            <person name="Peeters S.H."/>
            <person name="Heuer A."/>
            <person name="Rast P."/>
            <person name="Oberbeckmann S."/>
            <person name="Bunk B."/>
            <person name="Jeske O."/>
            <person name="Meyerdierks A."/>
            <person name="Storesund J.E."/>
            <person name="Kallscheuer N."/>
            <person name="Luecker S."/>
            <person name="Lage O.M."/>
            <person name="Pohl T."/>
            <person name="Merkel B.J."/>
            <person name="Hornburger P."/>
            <person name="Mueller R.-W."/>
            <person name="Bruemmer F."/>
            <person name="Labrenz M."/>
            <person name="Spormann A.M."/>
            <person name="Op Den Camp H."/>
            <person name="Overmann J."/>
            <person name="Amann R."/>
            <person name="Jetten M.S.M."/>
            <person name="Mascher T."/>
            <person name="Medema M.H."/>
            <person name="Devos D.P."/>
            <person name="Kaster A.-K."/>
            <person name="Ovreas L."/>
            <person name="Rohde M."/>
            <person name="Galperin M.Y."/>
            <person name="Jogler C."/>
        </authorList>
    </citation>
    <scope>NUCLEOTIDE SEQUENCE [LARGE SCALE GENOMIC DNA]</scope>
    <source>
        <strain evidence="7 8">CA13</strain>
    </source>
</reference>
<protein>
    <submittedName>
        <fullName evidence="7">Phage-related baseplate assembly protein</fullName>
    </submittedName>
</protein>
<evidence type="ECO:0000259" key="6">
    <source>
        <dbReference type="Pfam" id="PF22178"/>
    </source>
</evidence>
<feature type="domain" description="Gp5/Type VI secretion system Vgr protein OB-fold" evidence="5">
    <location>
        <begin position="389"/>
        <end position="456"/>
    </location>
</feature>
<dbReference type="Gene3D" id="3.55.50.10">
    <property type="entry name" value="Baseplate protein-like domains"/>
    <property type="match status" value="1"/>
</dbReference>
<gene>
    <name evidence="7" type="ORF">CA13_69630</name>
</gene>
<name>A0A5C5YNS5_9BACT</name>
<dbReference type="NCBIfam" id="TIGR03361">
    <property type="entry name" value="VI_Rhs_Vgr"/>
    <property type="match status" value="1"/>
</dbReference>
<evidence type="ECO:0000313" key="7">
    <source>
        <dbReference type="EMBL" id="TWT76469.1"/>
    </source>
</evidence>
<dbReference type="SUPFAM" id="SSF69349">
    <property type="entry name" value="Phage fibre proteins"/>
    <property type="match status" value="1"/>
</dbReference>
<dbReference type="Proteomes" id="UP000315010">
    <property type="component" value="Unassembled WGS sequence"/>
</dbReference>
<dbReference type="SUPFAM" id="SSF69279">
    <property type="entry name" value="Phage tail proteins"/>
    <property type="match status" value="2"/>
</dbReference>
<dbReference type="InterPro" id="IPR006533">
    <property type="entry name" value="T6SS_Vgr_RhsGE"/>
</dbReference>
<evidence type="ECO:0000313" key="8">
    <source>
        <dbReference type="Proteomes" id="UP000315010"/>
    </source>
</evidence>
<dbReference type="InterPro" id="IPR054030">
    <property type="entry name" value="Gp5_Vgr_C"/>
</dbReference>
<dbReference type="GO" id="GO:0005576">
    <property type="term" value="C:extracellular region"/>
    <property type="evidence" value="ECO:0007669"/>
    <property type="project" value="UniProtKB-SubCell"/>
</dbReference>
<keyword evidence="3" id="KW-0964">Secreted</keyword>
<dbReference type="SUPFAM" id="SSF69255">
    <property type="entry name" value="gp5 N-terminal domain-like"/>
    <property type="match status" value="1"/>
</dbReference>
<dbReference type="Pfam" id="PF04717">
    <property type="entry name" value="Phage_base_V"/>
    <property type="match status" value="1"/>
</dbReference>
<dbReference type="OrthoDB" id="9762420at2"/>
<dbReference type="InterPro" id="IPR006531">
    <property type="entry name" value="Gp5/Vgr_OB"/>
</dbReference>
<dbReference type="Gene3D" id="4.10.220.110">
    <property type="match status" value="1"/>
</dbReference>
<dbReference type="NCBIfam" id="TIGR01646">
    <property type="entry name" value="vgr_GE"/>
    <property type="match status" value="1"/>
</dbReference>
<evidence type="ECO:0000256" key="1">
    <source>
        <dbReference type="ARBA" id="ARBA00004613"/>
    </source>
</evidence>
<feature type="region of interest" description="Disordered" evidence="4">
    <location>
        <begin position="465"/>
        <end position="490"/>
    </location>
</feature>
<comment type="subcellular location">
    <subcellularLocation>
        <location evidence="1">Secreted</location>
    </subcellularLocation>
</comment>
<feature type="compositionally biased region" description="Polar residues" evidence="4">
    <location>
        <begin position="468"/>
        <end position="487"/>
    </location>
</feature>
<evidence type="ECO:0000259" key="5">
    <source>
        <dbReference type="Pfam" id="PF04717"/>
    </source>
</evidence>
<evidence type="ECO:0000256" key="4">
    <source>
        <dbReference type="SAM" id="MobiDB-lite"/>
    </source>
</evidence>
<feature type="domain" description="Gp5/Type VI secretion system Vgr C-terminal trimerisation" evidence="6">
    <location>
        <begin position="473"/>
        <end position="572"/>
    </location>
</feature>
<evidence type="ECO:0000256" key="2">
    <source>
        <dbReference type="ARBA" id="ARBA00005558"/>
    </source>
</evidence>
<dbReference type="Gene3D" id="2.40.50.230">
    <property type="entry name" value="Gp5 N-terminal domain"/>
    <property type="match status" value="1"/>
</dbReference>
<proteinExistence type="inferred from homology"/>
<dbReference type="Gene3D" id="2.30.110.50">
    <property type="match status" value="1"/>
</dbReference>
<dbReference type="FunFam" id="3.55.50.10:FF:000001">
    <property type="entry name" value="Actin cross-linking toxin VgrG1"/>
    <property type="match status" value="1"/>
</dbReference>
<dbReference type="EMBL" id="SJPJ01000002">
    <property type="protein sequence ID" value="TWT76469.1"/>
    <property type="molecule type" value="Genomic_DNA"/>
</dbReference>
<keyword evidence="8" id="KW-1185">Reference proteome</keyword>
<dbReference type="PANTHER" id="PTHR32305">
    <property type="match status" value="1"/>
</dbReference>
<organism evidence="7 8">
    <name type="scientific">Novipirellula herctigrandis</name>
    <dbReference type="NCBI Taxonomy" id="2527986"/>
    <lineage>
        <taxon>Bacteria</taxon>
        <taxon>Pseudomonadati</taxon>
        <taxon>Planctomycetota</taxon>
        <taxon>Planctomycetia</taxon>
        <taxon>Pirellulales</taxon>
        <taxon>Pirellulaceae</taxon>
        <taxon>Novipirellula</taxon>
    </lineage>
</organism>
<dbReference type="RefSeq" id="WP_146404232.1">
    <property type="nucleotide sequence ID" value="NZ_SJPJ01000002.1"/>
</dbReference>
<sequence>MTLTQKTRFLNLTTPLGDDVLLLTSFFGNEEMSRLFTYQLEMISDNNAIEAADIVGKNCTFSVERADESRQFFNGWVSRFVAGDEDGEGRRDYRAVVVPWLWFLTRTADCRIFQNKTIPDIIEQILGDLGFSDYELQLSLDHKTWEYCVQYRETDFNFVSRLMEQEGIFYFFKHEDGKHTLVMADHKGAYLDCPESEVDLPLTSSGIAVTDHLTRWEHQYEFRPGKWTQNDFDFKKPKTSLMTKTNTVIEIPSVSKYEIYDYPGEYVEKSDGDTETRIRMEQEETSHDVVHGSSTCRTFATGAKFSVGTHHSRSEEGQSYVITAIHHAATEPKQYETRTGGSDTDYRNSFACVPDSVVFRPARITPRPVTSGVQTAIVVGPKGEEIYTDEYGRVKVQFHWDREGKKDENSSCWIRVAQNWAGDKWGVLFNPRIGQEVVVDFVQGDPDRPLITGRVYNAEQMPPYELPSEQTKSTIKTRSSKNGSPDNFNEIRFEDKKGEEELYIHAEKDRNGIVENNHTLNVGVDQTIEIGNNQSLKVGGPTAQEGTQSVEVWKDQNTTIKAGDRNVTIELGNDTLNLKMGNRTTKLDLGKMETEAMQSIELKVGGSSIKIDQMGVKVKGMIVEIDGSIMTKVKGTLTDIKGEAMLKLSGGVTMIN</sequence>
<comment type="similarity">
    <text evidence="2">Belongs to the VgrG protein family.</text>
</comment>
<dbReference type="InterPro" id="IPR037026">
    <property type="entry name" value="Vgr_OB-fold_dom_sf"/>
</dbReference>
<dbReference type="PANTHER" id="PTHR32305:SF15">
    <property type="entry name" value="PROTEIN RHSA-RELATED"/>
    <property type="match status" value="1"/>
</dbReference>